<reference evidence="1 2" key="1">
    <citation type="submission" date="2020-05" db="EMBL/GenBank/DDBJ databases">
        <title>Draft genome sequence of Desulfovibrio sp. strain HN2T.</title>
        <authorList>
            <person name="Ueno A."/>
            <person name="Tamazawa S."/>
            <person name="Tamamura S."/>
            <person name="Murakami T."/>
            <person name="Kiyama T."/>
            <person name="Inomata H."/>
            <person name="Amano Y."/>
            <person name="Miyakawa K."/>
            <person name="Tamaki H."/>
            <person name="Naganuma T."/>
            <person name="Kaneko K."/>
        </authorList>
    </citation>
    <scope>NUCLEOTIDE SEQUENCE [LARGE SCALE GENOMIC DNA]</scope>
    <source>
        <strain evidence="1 2">HN2</strain>
    </source>
</reference>
<organism evidence="1 2">
    <name type="scientific">Desulfovibrio subterraneus</name>
    <dbReference type="NCBI Taxonomy" id="2718620"/>
    <lineage>
        <taxon>Bacteria</taxon>
        <taxon>Pseudomonadati</taxon>
        <taxon>Thermodesulfobacteriota</taxon>
        <taxon>Desulfovibrionia</taxon>
        <taxon>Desulfovibrionales</taxon>
        <taxon>Desulfovibrionaceae</taxon>
        <taxon>Desulfovibrio</taxon>
    </lineage>
</organism>
<gene>
    <name evidence="1" type="ORF">DSM101010T_16190</name>
</gene>
<accession>A0A7J0BJJ6</accession>
<proteinExistence type="predicted"/>
<dbReference type="Proteomes" id="UP000503840">
    <property type="component" value="Unassembled WGS sequence"/>
</dbReference>
<dbReference type="RefSeq" id="WP_174404925.1">
    <property type="nucleotide sequence ID" value="NZ_BLVO01000013.1"/>
</dbReference>
<dbReference type="EMBL" id="BLVO01000013">
    <property type="protein sequence ID" value="GFM33254.1"/>
    <property type="molecule type" value="Genomic_DNA"/>
</dbReference>
<comment type="caution">
    <text evidence="1">The sequence shown here is derived from an EMBL/GenBank/DDBJ whole genome shotgun (WGS) entry which is preliminary data.</text>
</comment>
<evidence type="ECO:0000313" key="2">
    <source>
        <dbReference type="Proteomes" id="UP000503840"/>
    </source>
</evidence>
<protein>
    <submittedName>
        <fullName evidence="1">Uncharacterized protein</fullName>
    </submittedName>
</protein>
<sequence length="94" mass="11083">MHPIIPVDWERPLTPEEKELKEHLLSKLPPIVARKEVGKLTGGWLDPKTVNNEDYKGNGPKRRFNSSRKVLYRSEELIDWAIRRFGMVEVKDFR</sequence>
<dbReference type="AlphaFoldDB" id="A0A7J0BJJ6"/>
<name>A0A7J0BJJ6_9BACT</name>
<evidence type="ECO:0000313" key="1">
    <source>
        <dbReference type="EMBL" id="GFM33254.1"/>
    </source>
</evidence>
<keyword evidence="2" id="KW-1185">Reference proteome</keyword>